<dbReference type="Proteomes" id="UP000322667">
    <property type="component" value="Chromosome D01"/>
</dbReference>
<evidence type="ECO:0000256" key="1">
    <source>
        <dbReference type="SAM" id="MobiDB-lite"/>
    </source>
</evidence>
<dbReference type="AlphaFoldDB" id="A0A5D2MCY1"/>
<evidence type="ECO:0000313" key="2">
    <source>
        <dbReference type="EMBL" id="TYH89115.1"/>
    </source>
</evidence>
<dbReference type="EMBL" id="CM017623">
    <property type="protein sequence ID" value="TYH89115.1"/>
    <property type="molecule type" value="Genomic_DNA"/>
</dbReference>
<sequence length="119" mass="13933">MFAITCRLCICMKSTYAESRLTRKKRKMLYQPELKTRIKKYFEGYEEALPSVLEAILRRKLAGKHKETDDELMDELEVQPRVDVDDEKFESNFTNLYSTGDEEDSSLGQTPPRMIPCKD</sequence>
<name>A0A5D2MCY1_GOSTO</name>
<feature type="region of interest" description="Disordered" evidence="1">
    <location>
        <begin position="95"/>
        <end position="119"/>
    </location>
</feature>
<proteinExistence type="predicted"/>
<protein>
    <submittedName>
        <fullName evidence="2">Uncharacterized protein</fullName>
    </submittedName>
</protein>
<organism evidence="2 3">
    <name type="scientific">Gossypium tomentosum</name>
    <name type="common">Hawaiian cotton</name>
    <name type="synonym">Gossypium sandvicense</name>
    <dbReference type="NCBI Taxonomy" id="34277"/>
    <lineage>
        <taxon>Eukaryota</taxon>
        <taxon>Viridiplantae</taxon>
        <taxon>Streptophyta</taxon>
        <taxon>Embryophyta</taxon>
        <taxon>Tracheophyta</taxon>
        <taxon>Spermatophyta</taxon>
        <taxon>Magnoliopsida</taxon>
        <taxon>eudicotyledons</taxon>
        <taxon>Gunneridae</taxon>
        <taxon>Pentapetalae</taxon>
        <taxon>rosids</taxon>
        <taxon>malvids</taxon>
        <taxon>Malvales</taxon>
        <taxon>Malvaceae</taxon>
        <taxon>Malvoideae</taxon>
        <taxon>Gossypium</taxon>
    </lineage>
</organism>
<keyword evidence="3" id="KW-1185">Reference proteome</keyword>
<reference evidence="2 3" key="1">
    <citation type="submission" date="2019-07" db="EMBL/GenBank/DDBJ databases">
        <title>WGS assembly of Gossypium tomentosum.</title>
        <authorList>
            <person name="Chen Z.J."/>
            <person name="Sreedasyam A."/>
            <person name="Ando A."/>
            <person name="Song Q."/>
            <person name="De L."/>
            <person name="Hulse-Kemp A."/>
            <person name="Ding M."/>
            <person name="Ye W."/>
            <person name="Kirkbride R."/>
            <person name="Jenkins J."/>
            <person name="Plott C."/>
            <person name="Lovell J."/>
            <person name="Lin Y.-M."/>
            <person name="Vaughn R."/>
            <person name="Liu B."/>
            <person name="Li W."/>
            <person name="Simpson S."/>
            <person name="Scheffler B."/>
            <person name="Saski C."/>
            <person name="Grover C."/>
            <person name="Hu G."/>
            <person name="Conover J."/>
            <person name="Carlson J."/>
            <person name="Shu S."/>
            <person name="Boston L."/>
            <person name="Williams M."/>
            <person name="Peterson D."/>
            <person name="Mcgee K."/>
            <person name="Jones D."/>
            <person name="Wendel J."/>
            <person name="Stelly D."/>
            <person name="Grimwood J."/>
            <person name="Schmutz J."/>
        </authorList>
    </citation>
    <scope>NUCLEOTIDE SEQUENCE [LARGE SCALE GENOMIC DNA]</scope>
    <source>
        <strain evidence="2">7179.01</strain>
    </source>
</reference>
<accession>A0A5D2MCY1</accession>
<evidence type="ECO:0000313" key="3">
    <source>
        <dbReference type="Proteomes" id="UP000322667"/>
    </source>
</evidence>
<gene>
    <name evidence="2" type="ORF">ES332_D01G236500v1</name>
</gene>